<dbReference type="SMART" id="SM00448">
    <property type="entry name" value="REC"/>
    <property type="match status" value="1"/>
</dbReference>
<keyword evidence="10" id="KW-0175">Coiled coil</keyword>
<feature type="domain" description="Response regulatory" evidence="13">
    <location>
        <begin position="808"/>
        <end position="924"/>
    </location>
</feature>
<evidence type="ECO:0000259" key="12">
    <source>
        <dbReference type="PROSITE" id="PS50109"/>
    </source>
</evidence>
<evidence type="ECO:0000256" key="9">
    <source>
        <dbReference type="PROSITE-ProRule" id="PRU00169"/>
    </source>
</evidence>
<dbReference type="PROSITE" id="PS50109">
    <property type="entry name" value="HIS_KIN"/>
    <property type="match status" value="1"/>
</dbReference>
<dbReference type="InterPro" id="IPR003594">
    <property type="entry name" value="HATPase_dom"/>
</dbReference>
<dbReference type="NCBIfam" id="TIGR00229">
    <property type="entry name" value="sensory_box"/>
    <property type="match status" value="1"/>
</dbReference>
<evidence type="ECO:0000256" key="8">
    <source>
        <dbReference type="ARBA" id="ARBA00023012"/>
    </source>
</evidence>
<feature type="domain" description="PAC" evidence="15">
    <location>
        <begin position="479"/>
        <end position="530"/>
    </location>
</feature>
<dbReference type="InterPro" id="IPR000700">
    <property type="entry name" value="PAS-assoc_C"/>
</dbReference>
<dbReference type="Pfam" id="PF13185">
    <property type="entry name" value="GAF_2"/>
    <property type="match status" value="1"/>
</dbReference>
<feature type="domain" description="Histidine kinase" evidence="12">
    <location>
        <begin position="571"/>
        <end position="784"/>
    </location>
</feature>
<evidence type="ECO:0000259" key="15">
    <source>
        <dbReference type="PROSITE" id="PS50113"/>
    </source>
</evidence>
<dbReference type="SUPFAM" id="SSF55874">
    <property type="entry name" value="ATPase domain of HSP90 chaperone/DNA topoisomerase II/histidine kinase"/>
    <property type="match status" value="1"/>
</dbReference>
<accession>A0A419F4M9</accession>
<dbReference type="CDD" id="cd00130">
    <property type="entry name" value="PAS"/>
    <property type="match status" value="1"/>
</dbReference>
<feature type="modified residue" description="4-aspartylphosphate" evidence="9">
    <location>
        <position position="857"/>
    </location>
</feature>
<dbReference type="InterPro" id="IPR036890">
    <property type="entry name" value="HATPase_C_sf"/>
</dbReference>
<dbReference type="InterPro" id="IPR035965">
    <property type="entry name" value="PAS-like_dom_sf"/>
</dbReference>
<evidence type="ECO:0000256" key="4">
    <source>
        <dbReference type="ARBA" id="ARBA00022679"/>
    </source>
</evidence>
<evidence type="ECO:0000256" key="1">
    <source>
        <dbReference type="ARBA" id="ARBA00000085"/>
    </source>
</evidence>
<dbReference type="SMART" id="SM00388">
    <property type="entry name" value="HisKA"/>
    <property type="match status" value="1"/>
</dbReference>
<dbReference type="InterPro" id="IPR001789">
    <property type="entry name" value="Sig_transdc_resp-reg_receiver"/>
</dbReference>
<dbReference type="PANTHER" id="PTHR43065:SF46">
    <property type="entry name" value="C4-DICARBOXYLATE TRANSPORT SENSOR PROTEIN DCTB"/>
    <property type="match status" value="1"/>
</dbReference>
<dbReference type="SMART" id="SM00091">
    <property type="entry name" value="PAS"/>
    <property type="match status" value="1"/>
</dbReference>
<dbReference type="SMART" id="SM00065">
    <property type="entry name" value="GAF"/>
    <property type="match status" value="1"/>
</dbReference>
<dbReference type="InterPro" id="IPR005467">
    <property type="entry name" value="His_kinase_dom"/>
</dbReference>
<sequence>MRNRISTARTLSIREYRKTAISCRHRTPPMRFRRRAELSEMKKQKVFFQWKTSRAMCYNISQSQSSPGESSREGIQIMSTANLRYILAESQADIFSTVSSSSQGAPRLRALQEAAFSCILSLLAGEDSRAIGARISAAARNAASHHSMAELIEALDQLESAILHMPRRGSPQDTVSEELLRTMSFFCDARRAVLSSYPRQQSQCGNPGPHRGANPGGEEERKHPSSIRHFDEVMHHILNPSAGPDHVLKMICEGILQMTDADAVTIHVVDSETGEFALKQFMFGPLLKDVAEKQMSQFLKTFAVIPRERERTQGLFDLALREKRVVFSSDIRTDSRVYFLDDLCSLGVTTMLVIPMFASGKELGFVTVVQSTVRTFSPDETERLTLFADQAAVAWRNAELYSELRESEKRYRDLIENAIDIIFILDTEGKFVFANRRGEQVLGFKVEDWMGRHFSEIVSEEDLPTALEGWSRGLRGGAAPMSIKIKDARGEEIYLELNSSLIEEQGQLKGVMCIARDTTEAKRREDDFKRLHASVVEANRRLEDSMEKLKAAQTKLIQTEKLSAMGEVVSGVAHELNNPLTGIMGYSQLLLESISASELREKIERINHEALRCKRIVQNLLGFARTHRPRKQETDMNQVIRSVIDLREYQIRSDGIDLVTLLDSEPTRVIGDFHQLQQVILNILNNAHQAIMSSGTGKKIEAKTFVDTRASRVCVTVSDDGPGISEENLPRIFDPFFTTKEIGEGTGLGLSVAYGIIQEHCGQITVKSTPAEGTVVRVVLPLLGSQPQAEQTRPLAREKPHANKERVRVLVVDDEEVILDLLTDVLAQMNFAVERARNGKEALEKVASTSVDFIICDLKMPGMDGKALFHKIQEVNPHLAKRMIFSTGDTLNEDFREFRAATNCRVVEKPFLIEDLKNAIAAVVSA</sequence>
<dbReference type="InterPro" id="IPR003018">
    <property type="entry name" value="GAF"/>
</dbReference>
<dbReference type="GO" id="GO:0005524">
    <property type="term" value="F:ATP binding"/>
    <property type="evidence" value="ECO:0007669"/>
    <property type="project" value="UniProtKB-KW"/>
</dbReference>
<dbReference type="Proteomes" id="UP000285961">
    <property type="component" value="Unassembled WGS sequence"/>
</dbReference>
<dbReference type="InterPro" id="IPR013656">
    <property type="entry name" value="PAS_4"/>
</dbReference>
<evidence type="ECO:0000256" key="10">
    <source>
        <dbReference type="SAM" id="Coils"/>
    </source>
</evidence>
<dbReference type="InterPro" id="IPR011006">
    <property type="entry name" value="CheY-like_superfamily"/>
</dbReference>
<dbReference type="PROSITE" id="PS50113">
    <property type="entry name" value="PAC"/>
    <property type="match status" value="1"/>
</dbReference>
<dbReference type="EC" id="2.7.13.3" evidence="2"/>
<evidence type="ECO:0000256" key="5">
    <source>
        <dbReference type="ARBA" id="ARBA00022741"/>
    </source>
</evidence>
<dbReference type="CDD" id="cd00082">
    <property type="entry name" value="HisKA"/>
    <property type="match status" value="1"/>
</dbReference>
<evidence type="ECO:0000256" key="6">
    <source>
        <dbReference type="ARBA" id="ARBA00022777"/>
    </source>
</evidence>
<dbReference type="InterPro" id="IPR003661">
    <property type="entry name" value="HisK_dim/P_dom"/>
</dbReference>
<dbReference type="InterPro" id="IPR036097">
    <property type="entry name" value="HisK_dim/P_sf"/>
</dbReference>
<evidence type="ECO:0000259" key="13">
    <source>
        <dbReference type="PROSITE" id="PS50110"/>
    </source>
</evidence>
<keyword evidence="3 9" id="KW-0597">Phosphoprotein</keyword>
<protein>
    <recommendedName>
        <fullName evidence="2">histidine kinase</fullName>
        <ecNumber evidence="2">2.7.13.3</ecNumber>
    </recommendedName>
</protein>
<dbReference type="SMART" id="SM00387">
    <property type="entry name" value="HATPase_c"/>
    <property type="match status" value="1"/>
</dbReference>
<dbReference type="InterPro" id="IPR000014">
    <property type="entry name" value="PAS"/>
</dbReference>
<evidence type="ECO:0000256" key="3">
    <source>
        <dbReference type="ARBA" id="ARBA00022553"/>
    </source>
</evidence>
<reference evidence="16 17" key="1">
    <citation type="journal article" date="2017" name="ISME J.">
        <title>Energy and carbon metabolisms in a deep terrestrial subsurface fluid microbial community.</title>
        <authorList>
            <person name="Momper L."/>
            <person name="Jungbluth S.P."/>
            <person name="Lee M.D."/>
            <person name="Amend J.P."/>
        </authorList>
    </citation>
    <scope>NUCLEOTIDE SEQUENCE [LARGE SCALE GENOMIC DNA]</scope>
    <source>
        <strain evidence="16">SURF_17</strain>
    </source>
</reference>
<dbReference type="Pfam" id="PF02518">
    <property type="entry name" value="HATPase_c"/>
    <property type="match status" value="1"/>
</dbReference>
<keyword evidence="5" id="KW-0547">Nucleotide-binding</keyword>
<name>A0A419F4M9_9BACT</name>
<dbReference type="Gene3D" id="3.40.50.2300">
    <property type="match status" value="1"/>
</dbReference>
<keyword evidence="8" id="KW-0902">Two-component regulatory system</keyword>
<evidence type="ECO:0000259" key="14">
    <source>
        <dbReference type="PROSITE" id="PS50112"/>
    </source>
</evidence>
<comment type="caution">
    <text evidence="16">The sequence shown here is derived from an EMBL/GenBank/DDBJ whole genome shotgun (WGS) entry which is preliminary data.</text>
</comment>
<dbReference type="Pfam" id="PF00512">
    <property type="entry name" value="HisKA"/>
    <property type="match status" value="1"/>
</dbReference>
<dbReference type="PRINTS" id="PR00344">
    <property type="entry name" value="BCTRLSENSOR"/>
</dbReference>
<dbReference type="Gene3D" id="1.10.287.130">
    <property type="match status" value="1"/>
</dbReference>
<dbReference type="EMBL" id="QZKI01000028">
    <property type="protein sequence ID" value="RJP73363.1"/>
    <property type="molecule type" value="Genomic_DNA"/>
</dbReference>
<feature type="domain" description="PAS" evidence="14">
    <location>
        <begin position="407"/>
        <end position="477"/>
    </location>
</feature>
<dbReference type="GO" id="GO:0000155">
    <property type="term" value="F:phosphorelay sensor kinase activity"/>
    <property type="evidence" value="ECO:0007669"/>
    <property type="project" value="InterPro"/>
</dbReference>
<evidence type="ECO:0000313" key="17">
    <source>
        <dbReference type="Proteomes" id="UP000285961"/>
    </source>
</evidence>
<dbReference type="Gene3D" id="3.30.450.20">
    <property type="entry name" value="PAS domain"/>
    <property type="match status" value="1"/>
</dbReference>
<dbReference type="SUPFAM" id="SSF55781">
    <property type="entry name" value="GAF domain-like"/>
    <property type="match status" value="1"/>
</dbReference>
<dbReference type="AlphaFoldDB" id="A0A419F4M9"/>
<dbReference type="CDD" id="cd17546">
    <property type="entry name" value="REC_hyHK_CKI1_RcsC-like"/>
    <property type="match status" value="1"/>
</dbReference>
<keyword evidence="6" id="KW-0418">Kinase</keyword>
<organism evidence="16 17">
    <name type="scientific">Candidatus Abyssobacteria bacterium SURF_17</name>
    <dbReference type="NCBI Taxonomy" id="2093361"/>
    <lineage>
        <taxon>Bacteria</taxon>
        <taxon>Pseudomonadati</taxon>
        <taxon>Candidatus Hydrogenedentota</taxon>
        <taxon>Candidatus Abyssobacteria</taxon>
    </lineage>
</organism>
<dbReference type="InterPro" id="IPR004358">
    <property type="entry name" value="Sig_transdc_His_kin-like_C"/>
</dbReference>
<dbReference type="Gene3D" id="3.30.565.10">
    <property type="entry name" value="Histidine kinase-like ATPase, C-terminal domain"/>
    <property type="match status" value="1"/>
</dbReference>
<evidence type="ECO:0000313" key="16">
    <source>
        <dbReference type="EMBL" id="RJP73363.1"/>
    </source>
</evidence>
<gene>
    <name evidence="16" type="ORF">C4532_04460</name>
</gene>
<comment type="catalytic activity">
    <reaction evidence="1">
        <text>ATP + protein L-histidine = ADP + protein N-phospho-L-histidine.</text>
        <dbReference type="EC" id="2.7.13.3"/>
    </reaction>
</comment>
<evidence type="ECO:0000256" key="2">
    <source>
        <dbReference type="ARBA" id="ARBA00012438"/>
    </source>
</evidence>
<dbReference type="SUPFAM" id="SSF52172">
    <property type="entry name" value="CheY-like"/>
    <property type="match status" value="1"/>
</dbReference>
<dbReference type="InterPro" id="IPR029016">
    <property type="entry name" value="GAF-like_dom_sf"/>
</dbReference>
<evidence type="ECO:0000256" key="11">
    <source>
        <dbReference type="SAM" id="MobiDB-lite"/>
    </source>
</evidence>
<dbReference type="SUPFAM" id="SSF47384">
    <property type="entry name" value="Homodimeric domain of signal transducing histidine kinase"/>
    <property type="match status" value="1"/>
</dbReference>
<dbReference type="Pfam" id="PF08448">
    <property type="entry name" value="PAS_4"/>
    <property type="match status" value="1"/>
</dbReference>
<proteinExistence type="predicted"/>
<dbReference type="PROSITE" id="PS50110">
    <property type="entry name" value="RESPONSE_REGULATORY"/>
    <property type="match status" value="1"/>
</dbReference>
<feature type="region of interest" description="Disordered" evidence="11">
    <location>
        <begin position="198"/>
        <end position="225"/>
    </location>
</feature>
<dbReference type="PANTHER" id="PTHR43065">
    <property type="entry name" value="SENSOR HISTIDINE KINASE"/>
    <property type="match status" value="1"/>
</dbReference>
<dbReference type="Gene3D" id="3.30.450.40">
    <property type="match status" value="1"/>
</dbReference>
<dbReference type="Pfam" id="PF00072">
    <property type="entry name" value="Response_reg"/>
    <property type="match status" value="1"/>
</dbReference>
<keyword evidence="4" id="KW-0808">Transferase</keyword>
<dbReference type="PROSITE" id="PS50112">
    <property type="entry name" value="PAS"/>
    <property type="match status" value="1"/>
</dbReference>
<keyword evidence="7" id="KW-0067">ATP-binding</keyword>
<evidence type="ECO:0000256" key="7">
    <source>
        <dbReference type="ARBA" id="ARBA00022840"/>
    </source>
</evidence>
<feature type="coiled-coil region" evidence="10">
    <location>
        <begin position="532"/>
        <end position="562"/>
    </location>
</feature>
<dbReference type="SUPFAM" id="SSF55785">
    <property type="entry name" value="PYP-like sensor domain (PAS domain)"/>
    <property type="match status" value="1"/>
</dbReference>